<organism evidence="4 5">
    <name type="scientific">Vagococcus carniphilus</name>
    <dbReference type="NCBI Taxonomy" id="218144"/>
    <lineage>
        <taxon>Bacteria</taxon>
        <taxon>Bacillati</taxon>
        <taxon>Bacillota</taxon>
        <taxon>Bacilli</taxon>
        <taxon>Lactobacillales</taxon>
        <taxon>Enterococcaceae</taxon>
        <taxon>Vagococcus</taxon>
    </lineage>
</organism>
<dbReference type="SUPFAM" id="SSF55729">
    <property type="entry name" value="Acyl-CoA N-acyltransferases (Nat)"/>
    <property type="match status" value="1"/>
</dbReference>
<keyword evidence="1" id="KW-0808">Transferase</keyword>
<evidence type="ECO:0000256" key="2">
    <source>
        <dbReference type="ARBA" id="ARBA00023315"/>
    </source>
</evidence>
<evidence type="ECO:0000259" key="3">
    <source>
        <dbReference type="PROSITE" id="PS51186"/>
    </source>
</evidence>
<dbReference type="InterPro" id="IPR000182">
    <property type="entry name" value="GNAT_dom"/>
</dbReference>
<dbReference type="Gene3D" id="3.40.630.30">
    <property type="match status" value="1"/>
</dbReference>
<dbReference type="RefSeq" id="WP_126791162.1">
    <property type="nucleotide sequence ID" value="NZ_CP060720.1"/>
</dbReference>
<dbReference type="PANTHER" id="PTHR43420">
    <property type="entry name" value="ACETYLTRANSFERASE"/>
    <property type="match status" value="1"/>
</dbReference>
<proteinExistence type="predicted"/>
<dbReference type="EMBL" id="NGKB01000001">
    <property type="protein sequence ID" value="RSU16887.1"/>
    <property type="molecule type" value="Genomic_DNA"/>
</dbReference>
<keyword evidence="5" id="KW-1185">Reference proteome</keyword>
<dbReference type="GO" id="GO:0016747">
    <property type="term" value="F:acyltransferase activity, transferring groups other than amino-acyl groups"/>
    <property type="evidence" value="ECO:0007669"/>
    <property type="project" value="InterPro"/>
</dbReference>
<protein>
    <recommendedName>
        <fullName evidence="3">N-acetyltransferase domain-containing protein</fullName>
    </recommendedName>
</protein>
<gene>
    <name evidence="4" type="ORF">CBF28_01495</name>
</gene>
<dbReference type="Pfam" id="PF00583">
    <property type="entry name" value="Acetyltransf_1"/>
    <property type="match status" value="1"/>
</dbReference>
<dbReference type="AlphaFoldDB" id="A0A430B9I2"/>
<reference evidence="4 5" key="1">
    <citation type="submission" date="2017-05" db="EMBL/GenBank/DDBJ databases">
        <title>Vagococcus spp. assemblies.</title>
        <authorList>
            <person name="Gulvik C.A."/>
        </authorList>
    </citation>
    <scope>NUCLEOTIDE SEQUENCE [LARGE SCALE GENOMIC DNA]</scope>
    <source>
        <strain evidence="4 5">SS1714</strain>
    </source>
</reference>
<dbReference type="GeneID" id="95579751"/>
<dbReference type="InterPro" id="IPR016181">
    <property type="entry name" value="Acyl_CoA_acyltransferase"/>
</dbReference>
<dbReference type="OrthoDB" id="5319888at2"/>
<feature type="domain" description="N-acetyltransferase" evidence="3">
    <location>
        <begin position="1"/>
        <end position="189"/>
    </location>
</feature>
<dbReference type="PROSITE" id="PS51186">
    <property type="entry name" value="GNAT"/>
    <property type="match status" value="1"/>
</dbReference>
<name>A0A430B9I2_9ENTE</name>
<sequence length="189" mass="21715">MIRLAEPKDANEAMDLVMIVLKDMELDIFSKLPESKVKELLVKAYIEEPDYRYGFNNAIVKEIEGQVAGIAFGYPDHLEETIDDAFINLLLAHDLSEEYKLFDDEETFKDEWYLDTLVTSPNFRGKGVARELLDALPNLAKQHNRTKLGLNVDKINDNARRIYLNNGFEKVGQIDIANHDYDHLQKQVG</sequence>
<keyword evidence="2" id="KW-0012">Acyltransferase</keyword>
<dbReference type="InterPro" id="IPR050680">
    <property type="entry name" value="YpeA/RimI_acetyltransf"/>
</dbReference>
<dbReference type="Proteomes" id="UP000288028">
    <property type="component" value="Unassembled WGS sequence"/>
</dbReference>
<evidence type="ECO:0000313" key="4">
    <source>
        <dbReference type="EMBL" id="RSU16887.1"/>
    </source>
</evidence>
<accession>A0A430B9I2</accession>
<evidence type="ECO:0000313" key="5">
    <source>
        <dbReference type="Proteomes" id="UP000288028"/>
    </source>
</evidence>
<dbReference type="CDD" id="cd04301">
    <property type="entry name" value="NAT_SF"/>
    <property type="match status" value="1"/>
</dbReference>
<dbReference type="PANTHER" id="PTHR43420:SF47">
    <property type="entry name" value="N-ACETYLTRANSFERASE DOMAIN-CONTAINING PROTEIN"/>
    <property type="match status" value="1"/>
</dbReference>
<evidence type="ECO:0000256" key="1">
    <source>
        <dbReference type="ARBA" id="ARBA00022679"/>
    </source>
</evidence>
<comment type="caution">
    <text evidence="4">The sequence shown here is derived from an EMBL/GenBank/DDBJ whole genome shotgun (WGS) entry which is preliminary data.</text>
</comment>